<sequence>MIIKNSGLTEVGGPAYKERISLGVLDGAKGPADFRSQIRAKWKEKGQRVSPLYIYSIHDCSRSPLAVLPRSWSGSGSVRSGHDFHPGPRRAPLLPASHHLLDSSAKGSHNGSGTYSVRDPPLTREEEAQGERRGRHEGGPSRKGVVGVEVSVRIRPGFLGHAECYLGFHYSRYQAGRRIGESYLTPGSARRLPTTRLTKGPDPGDAR</sequence>
<name>A0AAE0I8X9_9PEZI</name>
<reference evidence="2" key="1">
    <citation type="journal article" date="2023" name="Mol. Phylogenet. Evol.">
        <title>Genome-scale phylogeny and comparative genomics of the fungal order Sordariales.</title>
        <authorList>
            <person name="Hensen N."/>
            <person name="Bonometti L."/>
            <person name="Westerberg I."/>
            <person name="Brannstrom I.O."/>
            <person name="Guillou S."/>
            <person name="Cros-Aarteil S."/>
            <person name="Calhoun S."/>
            <person name="Haridas S."/>
            <person name="Kuo A."/>
            <person name="Mondo S."/>
            <person name="Pangilinan J."/>
            <person name="Riley R."/>
            <person name="LaButti K."/>
            <person name="Andreopoulos B."/>
            <person name="Lipzen A."/>
            <person name="Chen C."/>
            <person name="Yan M."/>
            <person name="Daum C."/>
            <person name="Ng V."/>
            <person name="Clum A."/>
            <person name="Steindorff A."/>
            <person name="Ohm R.A."/>
            <person name="Martin F."/>
            <person name="Silar P."/>
            <person name="Natvig D.O."/>
            <person name="Lalanne C."/>
            <person name="Gautier V."/>
            <person name="Ament-Velasquez S.L."/>
            <person name="Kruys A."/>
            <person name="Hutchinson M.I."/>
            <person name="Powell A.J."/>
            <person name="Barry K."/>
            <person name="Miller A.N."/>
            <person name="Grigoriev I.V."/>
            <person name="Debuchy R."/>
            <person name="Gladieux P."/>
            <person name="Hiltunen Thoren M."/>
            <person name="Johannesson H."/>
        </authorList>
    </citation>
    <scope>NUCLEOTIDE SEQUENCE</scope>
    <source>
        <strain evidence="2">SMH4131-1</strain>
    </source>
</reference>
<feature type="compositionally biased region" description="Polar residues" evidence="1">
    <location>
        <begin position="105"/>
        <end position="115"/>
    </location>
</feature>
<evidence type="ECO:0000313" key="2">
    <source>
        <dbReference type="EMBL" id="KAK3320784.1"/>
    </source>
</evidence>
<keyword evidence="3" id="KW-1185">Reference proteome</keyword>
<proteinExistence type="predicted"/>
<evidence type="ECO:0000256" key="1">
    <source>
        <dbReference type="SAM" id="MobiDB-lite"/>
    </source>
</evidence>
<feature type="region of interest" description="Disordered" evidence="1">
    <location>
        <begin position="184"/>
        <end position="207"/>
    </location>
</feature>
<feature type="region of interest" description="Disordered" evidence="1">
    <location>
        <begin position="76"/>
        <end position="95"/>
    </location>
</feature>
<accession>A0AAE0I8X9</accession>
<dbReference type="Proteomes" id="UP001286456">
    <property type="component" value="Unassembled WGS sequence"/>
</dbReference>
<dbReference type="AlphaFoldDB" id="A0AAE0I8X9"/>
<reference evidence="2" key="2">
    <citation type="submission" date="2023-06" db="EMBL/GenBank/DDBJ databases">
        <authorList>
            <consortium name="Lawrence Berkeley National Laboratory"/>
            <person name="Haridas S."/>
            <person name="Hensen N."/>
            <person name="Bonometti L."/>
            <person name="Westerberg I."/>
            <person name="Brannstrom I.O."/>
            <person name="Guillou S."/>
            <person name="Cros-Aarteil S."/>
            <person name="Calhoun S."/>
            <person name="Kuo A."/>
            <person name="Mondo S."/>
            <person name="Pangilinan J."/>
            <person name="Riley R."/>
            <person name="Labutti K."/>
            <person name="Andreopoulos B."/>
            <person name="Lipzen A."/>
            <person name="Chen C."/>
            <person name="Yanf M."/>
            <person name="Daum C."/>
            <person name="Ng V."/>
            <person name="Clum A."/>
            <person name="Steindorff A."/>
            <person name="Ohm R."/>
            <person name="Martin F."/>
            <person name="Silar P."/>
            <person name="Natvig D."/>
            <person name="Lalanne C."/>
            <person name="Gautier V."/>
            <person name="Ament-Velasquez S.L."/>
            <person name="Kruys A."/>
            <person name="Hutchinson M.I."/>
            <person name="Powell A.J."/>
            <person name="Barry K."/>
            <person name="Miller A.N."/>
            <person name="Grigoriev I.V."/>
            <person name="Debuchy R."/>
            <person name="Gladieux P."/>
            <person name="Thoren M.H."/>
            <person name="Johannesson H."/>
        </authorList>
    </citation>
    <scope>NUCLEOTIDE SEQUENCE</scope>
    <source>
        <strain evidence="2">SMH4131-1</strain>
    </source>
</reference>
<feature type="region of interest" description="Disordered" evidence="1">
    <location>
        <begin position="101"/>
        <end position="143"/>
    </location>
</feature>
<protein>
    <submittedName>
        <fullName evidence="2">Uncharacterized protein</fullName>
    </submittedName>
</protein>
<dbReference type="EMBL" id="JAUEPO010000005">
    <property type="protein sequence ID" value="KAK3320784.1"/>
    <property type="molecule type" value="Genomic_DNA"/>
</dbReference>
<comment type="caution">
    <text evidence="2">The sequence shown here is derived from an EMBL/GenBank/DDBJ whole genome shotgun (WGS) entry which is preliminary data.</text>
</comment>
<feature type="compositionally biased region" description="Basic and acidic residues" evidence="1">
    <location>
        <begin position="121"/>
        <end position="140"/>
    </location>
</feature>
<organism evidence="2 3">
    <name type="scientific">Cercophora scortea</name>
    <dbReference type="NCBI Taxonomy" id="314031"/>
    <lineage>
        <taxon>Eukaryota</taxon>
        <taxon>Fungi</taxon>
        <taxon>Dikarya</taxon>
        <taxon>Ascomycota</taxon>
        <taxon>Pezizomycotina</taxon>
        <taxon>Sordariomycetes</taxon>
        <taxon>Sordariomycetidae</taxon>
        <taxon>Sordariales</taxon>
        <taxon>Lasiosphaeriaceae</taxon>
        <taxon>Cercophora</taxon>
    </lineage>
</organism>
<evidence type="ECO:0000313" key="3">
    <source>
        <dbReference type="Proteomes" id="UP001286456"/>
    </source>
</evidence>
<gene>
    <name evidence="2" type="ORF">B0T19DRAFT_248151</name>
</gene>